<keyword evidence="1" id="KW-0732">Signal</keyword>
<evidence type="ECO:0000256" key="1">
    <source>
        <dbReference type="SAM" id="SignalP"/>
    </source>
</evidence>
<sequence length="79" mass="8999">MIMLASLWLAIFSPSLPVAQHMQEAISTGRMFCNDDQQKSMSVSFKSWFVPQTTCLLSWSIVCCLIKGENKKWSQNTHT</sequence>
<reference evidence="2" key="2">
    <citation type="submission" date="2020-06" db="EMBL/GenBank/DDBJ databases">
        <title>Helianthus annuus Genome sequencing and assembly Release 2.</title>
        <authorList>
            <person name="Gouzy J."/>
            <person name="Langlade N."/>
            <person name="Munos S."/>
        </authorList>
    </citation>
    <scope>NUCLEOTIDE SEQUENCE</scope>
    <source>
        <tissue evidence="2">Leaves</tissue>
    </source>
</reference>
<dbReference type="Gramene" id="mRNA:HanXRQr2_Chr04g0147021">
    <property type="protein sequence ID" value="mRNA:HanXRQr2_Chr04g0147021"/>
    <property type="gene ID" value="HanXRQr2_Chr04g0147021"/>
</dbReference>
<protein>
    <recommendedName>
        <fullName evidence="4">Secreted protein</fullName>
    </recommendedName>
</protein>
<organism evidence="2 3">
    <name type="scientific">Helianthus annuus</name>
    <name type="common">Common sunflower</name>
    <dbReference type="NCBI Taxonomy" id="4232"/>
    <lineage>
        <taxon>Eukaryota</taxon>
        <taxon>Viridiplantae</taxon>
        <taxon>Streptophyta</taxon>
        <taxon>Embryophyta</taxon>
        <taxon>Tracheophyta</taxon>
        <taxon>Spermatophyta</taxon>
        <taxon>Magnoliopsida</taxon>
        <taxon>eudicotyledons</taxon>
        <taxon>Gunneridae</taxon>
        <taxon>Pentapetalae</taxon>
        <taxon>asterids</taxon>
        <taxon>campanulids</taxon>
        <taxon>Asterales</taxon>
        <taxon>Asteraceae</taxon>
        <taxon>Asteroideae</taxon>
        <taxon>Heliantheae alliance</taxon>
        <taxon>Heliantheae</taxon>
        <taxon>Helianthus</taxon>
    </lineage>
</organism>
<feature type="signal peptide" evidence="1">
    <location>
        <begin position="1"/>
        <end position="19"/>
    </location>
</feature>
<dbReference type="AlphaFoldDB" id="A0A9K3NQ65"/>
<comment type="caution">
    <text evidence="2">The sequence shown here is derived from an EMBL/GenBank/DDBJ whole genome shotgun (WGS) entry which is preliminary data.</text>
</comment>
<evidence type="ECO:0000313" key="3">
    <source>
        <dbReference type="Proteomes" id="UP000215914"/>
    </source>
</evidence>
<dbReference type="Proteomes" id="UP000215914">
    <property type="component" value="Unassembled WGS sequence"/>
</dbReference>
<keyword evidence="3" id="KW-1185">Reference proteome</keyword>
<feature type="chain" id="PRO_5039898890" description="Secreted protein" evidence="1">
    <location>
        <begin position="20"/>
        <end position="79"/>
    </location>
</feature>
<accession>A0A9K3NQ65</accession>
<evidence type="ECO:0008006" key="4">
    <source>
        <dbReference type="Google" id="ProtNLM"/>
    </source>
</evidence>
<name>A0A9K3NQ65_HELAN</name>
<evidence type="ECO:0000313" key="2">
    <source>
        <dbReference type="EMBL" id="KAF5808581.1"/>
    </source>
</evidence>
<dbReference type="EMBL" id="MNCJ02000319">
    <property type="protein sequence ID" value="KAF5808581.1"/>
    <property type="molecule type" value="Genomic_DNA"/>
</dbReference>
<gene>
    <name evidence="2" type="ORF">HanXRQr2_Chr04g0147021</name>
</gene>
<reference evidence="2" key="1">
    <citation type="journal article" date="2017" name="Nature">
        <title>The sunflower genome provides insights into oil metabolism, flowering and Asterid evolution.</title>
        <authorList>
            <person name="Badouin H."/>
            <person name="Gouzy J."/>
            <person name="Grassa C.J."/>
            <person name="Murat F."/>
            <person name="Staton S.E."/>
            <person name="Cottret L."/>
            <person name="Lelandais-Briere C."/>
            <person name="Owens G.L."/>
            <person name="Carrere S."/>
            <person name="Mayjonade B."/>
            <person name="Legrand L."/>
            <person name="Gill N."/>
            <person name="Kane N.C."/>
            <person name="Bowers J.E."/>
            <person name="Hubner S."/>
            <person name="Bellec A."/>
            <person name="Berard A."/>
            <person name="Berges H."/>
            <person name="Blanchet N."/>
            <person name="Boniface M.C."/>
            <person name="Brunel D."/>
            <person name="Catrice O."/>
            <person name="Chaidir N."/>
            <person name="Claudel C."/>
            <person name="Donnadieu C."/>
            <person name="Faraut T."/>
            <person name="Fievet G."/>
            <person name="Helmstetter N."/>
            <person name="King M."/>
            <person name="Knapp S.J."/>
            <person name="Lai Z."/>
            <person name="Le Paslier M.C."/>
            <person name="Lippi Y."/>
            <person name="Lorenzon L."/>
            <person name="Mandel J.R."/>
            <person name="Marage G."/>
            <person name="Marchand G."/>
            <person name="Marquand E."/>
            <person name="Bret-Mestries E."/>
            <person name="Morien E."/>
            <person name="Nambeesan S."/>
            <person name="Nguyen T."/>
            <person name="Pegot-Espagnet P."/>
            <person name="Pouilly N."/>
            <person name="Raftis F."/>
            <person name="Sallet E."/>
            <person name="Schiex T."/>
            <person name="Thomas J."/>
            <person name="Vandecasteele C."/>
            <person name="Vares D."/>
            <person name="Vear F."/>
            <person name="Vautrin S."/>
            <person name="Crespi M."/>
            <person name="Mangin B."/>
            <person name="Burke J.M."/>
            <person name="Salse J."/>
            <person name="Munos S."/>
            <person name="Vincourt P."/>
            <person name="Rieseberg L.H."/>
            <person name="Langlade N.B."/>
        </authorList>
    </citation>
    <scope>NUCLEOTIDE SEQUENCE</scope>
    <source>
        <tissue evidence="2">Leaves</tissue>
    </source>
</reference>
<proteinExistence type="predicted"/>